<feature type="chain" id="PRO_5023151278" description="Secreted protein" evidence="1">
    <location>
        <begin position="17"/>
        <end position="78"/>
    </location>
</feature>
<proteinExistence type="predicted"/>
<gene>
    <name evidence="2" type="ORF">D4764_14G0000210</name>
</gene>
<evidence type="ECO:0008006" key="4">
    <source>
        <dbReference type="Google" id="ProtNLM"/>
    </source>
</evidence>
<feature type="signal peptide" evidence="1">
    <location>
        <begin position="1"/>
        <end position="16"/>
    </location>
</feature>
<keyword evidence="1" id="KW-0732">Signal</keyword>
<evidence type="ECO:0000313" key="3">
    <source>
        <dbReference type="Proteomes" id="UP000324091"/>
    </source>
</evidence>
<evidence type="ECO:0000313" key="2">
    <source>
        <dbReference type="EMBL" id="TWW74020.1"/>
    </source>
</evidence>
<dbReference type="Proteomes" id="UP000324091">
    <property type="component" value="Chromosome 14"/>
</dbReference>
<keyword evidence="3" id="KW-1185">Reference proteome</keyword>
<organism evidence="2 3">
    <name type="scientific">Takifugu flavidus</name>
    <name type="common">sansaifugu</name>
    <dbReference type="NCBI Taxonomy" id="433684"/>
    <lineage>
        <taxon>Eukaryota</taxon>
        <taxon>Metazoa</taxon>
        <taxon>Chordata</taxon>
        <taxon>Craniata</taxon>
        <taxon>Vertebrata</taxon>
        <taxon>Euteleostomi</taxon>
        <taxon>Actinopterygii</taxon>
        <taxon>Neopterygii</taxon>
        <taxon>Teleostei</taxon>
        <taxon>Neoteleostei</taxon>
        <taxon>Acanthomorphata</taxon>
        <taxon>Eupercaria</taxon>
        <taxon>Tetraodontiformes</taxon>
        <taxon>Tetradontoidea</taxon>
        <taxon>Tetraodontidae</taxon>
        <taxon>Takifugu</taxon>
    </lineage>
</organism>
<protein>
    <recommendedName>
        <fullName evidence="4">Secreted protein</fullName>
    </recommendedName>
</protein>
<comment type="caution">
    <text evidence="2">The sequence shown here is derived from an EMBL/GenBank/DDBJ whole genome shotgun (WGS) entry which is preliminary data.</text>
</comment>
<dbReference type="AlphaFoldDB" id="A0A5C6P737"/>
<dbReference type="EMBL" id="RHFK02000006">
    <property type="protein sequence ID" value="TWW74020.1"/>
    <property type="molecule type" value="Genomic_DNA"/>
</dbReference>
<sequence>MALLSFLVSIHPSILCRLFRGRVAGAAALGEKPPDFPLPSHLLQLIGGSPGVPRPVERHSLSNVSWVSPGVSYRRDMP</sequence>
<evidence type="ECO:0000256" key="1">
    <source>
        <dbReference type="SAM" id="SignalP"/>
    </source>
</evidence>
<name>A0A5C6P737_9TELE</name>
<reference evidence="2 3" key="1">
    <citation type="submission" date="2019-04" db="EMBL/GenBank/DDBJ databases">
        <title>Chromosome genome assembly for Takifugu flavidus.</title>
        <authorList>
            <person name="Xiao S."/>
        </authorList>
    </citation>
    <scope>NUCLEOTIDE SEQUENCE [LARGE SCALE GENOMIC DNA]</scope>
    <source>
        <strain evidence="2">HTHZ2018</strain>
        <tissue evidence="2">Muscle</tissue>
    </source>
</reference>
<accession>A0A5C6P737</accession>